<dbReference type="AlphaFoldDB" id="A0A1H1TBI1"/>
<keyword evidence="3 5" id="KW-1133">Transmembrane helix</keyword>
<evidence type="ECO:0000256" key="4">
    <source>
        <dbReference type="ARBA" id="ARBA00023136"/>
    </source>
</evidence>
<dbReference type="Proteomes" id="UP000199103">
    <property type="component" value="Chromosome I"/>
</dbReference>
<name>A0A1H1TBI1_9ACTN</name>
<evidence type="ECO:0000256" key="2">
    <source>
        <dbReference type="ARBA" id="ARBA00022692"/>
    </source>
</evidence>
<evidence type="ECO:0000256" key="3">
    <source>
        <dbReference type="ARBA" id="ARBA00022989"/>
    </source>
</evidence>
<accession>A0A1H1TBI1</accession>
<evidence type="ECO:0000313" key="7">
    <source>
        <dbReference type="EMBL" id="SDS57580.1"/>
    </source>
</evidence>
<evidence type="ECO:0000313" key="8">
    <source>
        <dbReference type="Proteomes" id="UP000199103"/>
    </source>
</evidence>
<feature type="transmembrane region" description="Helical" evidence="5">
    <location>
        <begin position="118"/>
        <end position="138"/>
    </location>
</feature>
<dbReference type="GO" id="GO:0000271">
    <property type="term" value="P:polysaccharide biosynthetic process"/>
    <property type="evidence" value="ECO:0007669"/>
    <property type="project" value="InterPro"/>
</dbReference>
<feature type="domain" description="GtrA/DPMS transmembrane" evidence="6">
    <location>
        <begin position="24"/>
        <end position="144"/>
    </location>
</feature>
<keyword evidence="2 5" id="KW-0812">Transmembrane</keyword>
<dbReference type="InterPro" id="IPR007267">
    <property type="entry name" value="GtrA_DPMS_TM"/>
</dbReference>
<dbReference type="GO" id="GO:0016020">
    <property type="term" value="C:membrane"/>
    <property type="evidence" value="ECO:0007669"/>
    <property type="project" value="UniProtKB-SubCell"/>
</dbReference>
<keyword evidence="8" id="KW-1185">Reference proteome</keyword>
<feature type="transmembrane region" description="Helical" evidence="5">
    <location>
        <begin position="45"/>
        <end position="63"/>
    </location>
</feature>
<feature type="transmembrane region" description="Helical" evidence="5">
    <location>
        <begin position="21"/>
        <end position="39"/>
    </location>
</feature>
<evidence type="ECO:0000256" key="5">
    <source>
        <dbReference type="SAM" id="Phobius"/>
    </source>
</evidence>
<evidence type="ECO:0000256" key="1">
    <source>
        <dbReference type="ARBA" id="ARBA00004141"/>
    </source>
</evidence>
<dbReference type="Pfam" id="PF04138">
    <property type="entry name" value="GtrA_DPMS_TM"/>
    <property type="match status" value="1"/>
</dbReference>
<organism evidence="7 8">
    <name type="scientific">Microlunatus soli</name>
    <dbReference type="NCBI Taxonomy" id="630515"/>
    <lineage>
        <taxon>Bacteria</taxon>
        <taxon>Bacillati</taxon>
        <taxon>Actinomycetota</taxon>
        <taxon>Actinomycetes</taxon>
        <taxon>Propionibacteriales</taxon>
        <taxon>Propionibacteriaceae</taxon>
        <taxon>Microlunatus</taxon>
    </lineage>
</organism>
<proteinExistence type="predicted"/>
<dbReference type="EMBL" id="LT629772">
    <property type="protein sequence ID" value="SDS57580.1"/>
    <property type="molecule type" value="Genomic_DNA"/>
</dbReference>
<sequence>MTEQAGAGRPGLFGRLLRAGATSMMATILSHGTYIALLAAAHADATVASAIAFAIGASFNYFVGRRLTWGRTNRPHPVKEMLPYVIVIAAGGLVSVGVATLVQHIITPMGLTNTERTIVLEIANIVSYGAVFFFKFLLLDKLVFRHR</sequence>
<evidence type="ECO:0000259" key="6">
    <source>
        <dbReference type="Pfam" id="PF04138"/>
    </source>
</evidence>
<gene>
    <name evidence="7" type="ORF">SAMN04489812_2332</name>
</gene>
<reference evidence="7 8" key="1">
    <citation type="submission" date="2016-10" db="EMBL/GenBank/DDBJ databases">
        <authorList>
            <person name="de Groot N.N."/>
        </authorList>
    </citation>
    <scope>NUCLEOTIDE SEQUENCE [LARGE SCALE GENOMIC DNA]</scope>
    <source>
        <strain evidence="7 8">DSM 21800</strain>
    </source>
</reference>
<feature type="transmembrane region" description="Helical" evidence="5">
    <location>
        <begin position="84"/>
        <end position="106"/>
    </location>
</feature>
<keyword evidence="4 5" id="KW-0472">Membrane</keyword>
<protein>
    <submittedName>
        <fullName evidence="7">Putative flippase GtrA (Transmembrane translocase of bactoprenol-linked glucose)</fullName>
    </submittedName>
</protein>
<comment type="subcellular location">
    <subcellularLocation>
        <location evidence="1">Membrane</location>
        <topology evidence="1">Multi-pass membrane protein</topology>
    </subcellularLocation>
</comment>